<evidence type="ECO:0000256" key="4">
    <source>
        <dbReference type="ARBA" id="ARBA00009667"/>
    </source>
</evidence>
<evidence type="ECO:0000313" key="13">
    <source>
        <dbReference type="Proteomes" id="UP000886752"/>
    </source>
</evidence>
<sequence>MLVLPAVDIKDGACVRLRQGKAEETTVFAADPVAAARAWEAQGAQYLHVIDLDGAFDGAPVNKDLIRDICSHLNIPVELGGGIRSMETARAYLEAGVTRLLIGTIAIENPELMARLCEAFPGKIGVSLDAEKGILKTKGWTEDSGIRAVDAIKKLIDMGTAFIVYTDIERDGMQQGVNLAEMETICKVSSVPVLAAGGVTTLEDIKKLYPLTRYGLEGAISGRALYEKTLDLQEANTWIAAQKV</sequence>
<dbReference type="Gene3D" id="3.20.20.70">
    <property type="entry name" value="Aldolase class I"/>
    <property type="match status" value="1"/>
</dbReference>
<feature type="active site" description="Proton donor" evidence="9">
    <location>
        <position position="129"/>
    </location>
</feature>
<dbReference type="Pfam" id="PF00977">
    <property type="entry name" value="His_biosynth"/>
    <property type="match status" value="1"/>
</dbReference>
<dbReference type="InterPro" id="IPR006062">
    <property type="entry name" value="His_biosynth"/>
</dbReference>
<keyword evidence="5 9" id="KW-0963">Cytoplasm</keyword>
<dbReference type="CDD" id="cd04732">
    <property type="entry name" value="HisA"/>
    <property type="match status" value="1"/>
</dbReference>
<dbReference type="InterPro" id="IPR023016">
    <property type="entry name" value="HisA/PriA"/>
</dbReference>
<dbReference type="GO" id="GO:0000162">
    <property type="term" value="P:L-tryptophan biosynthetic process"/>
    <property type="evidence" value="ECO:0007669"/>
    <property type="project" value="TreeGrafter"/>
</dbReference>
<comment type="pathway">
    <text evidence="3 9 11">Amino-acid biosynthesis; L-histidine biosynthesis; L-histidine from 5-phospho-alpha-D-ribose 1-diphosphate: step 4/9.</text>
</comment>
<evidence type="ECO:0000256" key="8">
    <source>
        <dbReference type="ARBA" id="ARBA00023235"/>
    </source>
</evidence>
<dbReference type="EMBL" id="DXHV01000021">
    <property type="protein sequence ID" value="HIV99909.1"/>
    <property type="molecule type" value="Genomic_DNA"/>
</dbReference>
<dbReference type="GO" id="GO:0000105">
    <property type="term" value="P:L-histidine biosynthetic process"/>
    <property type="evidence" value="ECO:0007669"/>
    <property type="project" value="UniProtKB-UniRule"/>
</dbReference>
<evidence type="ECO:0000256" key="11">
    <source>
        <dbReference type="RuleBase" id="RU003658"/>
    </source>
</evidence>
<evidence type="ECO:0000256" key="9">
    <source>
        <dbReference type="HAMAP-Rule" id="MF_01014"/>
    </source>
</evidence>
<evidence type="ECO:0000256" key="5">
    <source>
        <dbReference type="ARBA" id="ARBA00022490"/>
    </source>
</evidence>
<evidence type="ECO:0000256" key="1">
    <source>
        <dbReference type="ARBA" id="ARBA00000901"/>
    </source>
</evidence>
<evidence type="ECO:0000256" key="2">
    <source>
        <dbReference type="ARBA" id="ARBA00004496"/>
    </source>
</evidence>
<evidence type="ECO:0000256" key="10">
    <source>
        <dbReference type="RuleBase" id="RU003657"/>
    </source>
</evidence>
<evidence type="ECO:0000256" key="3">
    <source>
        <dbReference type="ARBA" id="ARBA00005133"/>
    </source>
</evidence>
<dbReference type="GO" id="GO:0005737">
    <property type="term" value="C:cytoplasm"/>
    <property type="evidence" value="ECO:0007669"/>
    <property type="project" value="UniProtKB-SubCell"/>
</dbReference>
<dbReference type="PANTHER" id="PTHR43090:SF2">
    <property type="entry name" value="1-(5-PHOSPHORIBOSYL)-5-[(5-PHOSPHORIBOSYLAMINO)METHYLIDENEAMINO] IMIDAZOLE-4-CARBOXAMIDE ISOMERASE"/>
    <property type="match status" value="1"/>
</dbReference>
<accession>A0A9D1PW28</accession>
<evidence type="ECO:0000313" key="12">
    <source>
        <dbReference type="EMBL" id="HIV99909.1"/>
    </source>
</evidence>
<evidence type="ECO:0000256" key="7">
    <source>
        <dbReference type="ARBA" id="ARBA00023102"/>
    </source>
</evidence>
<dbReference type="GO" id="GO:0003949">
    <property type="term" value="F:1-(5-phosphoribosyl)-5-[(5-phosphoribosylamino)methylideneamino]imidazole-4-carboxamide isomerase activity"/>
    <property type="evidence" value="ECO:0007669"/>
    <property type="project" value="UniProtKB-UniRule"/>
</dbReference>
<dbReference type="FunFam" id="3.20.20.70:FF:000009">
    <property type="entry name" value="1-(5-phosphoribosyl)-5-[(5-phosphoribosylamino)methylideneamino] imidazole-4-carboxamide isomerase"/>
    <property type="match status" value="1"/>
</dbReference>
<organism evidence="12 13">
    <name type="scientific">Candidatus Desulfovibrio intestinipullorum</name>
    <dbReference type="NCBI Taxonomy" id="2838536"/>
    <lineage>
        <taxon>Bacteria</taxon>
        <taxon>Pseudomonadati</taxon>
        <taxon>Thermodesulfobacteriota</taxon>
        <taxon>Desulfovibrionia</taxon>
        <taxon>Desulfovibrionales</taxon>
        <taxon>Desulfovibrionaceae</taxon>
        <taxon>Desulfovibrio</taxon>
    </lineage>
</organism>
<dbReference type="AlphaFoldDB" id="A0A9D1PW28"/>
<reference evidence="12" key="2">
    <citation type="submission" date="2021-04" db="EMBL/GenBank/DDBJ databases">
        <authorList>
            <person name="Gilroy R."/>
        </authorList>
    </citation>
    <scope>NUCLEOTIDE SEQUENCE</scope>
    <source>
        <strain evidence="12">ChiHecec2B26-446</strain>
    </source>
</reference>
<gene>
    <name evidence="9 12" type="primary">hisA</name>
    <name evidence="12" type="ORF">H9894_01775</name>
</gene>
<name>A0A9D1PW28_9BACT</name>
<comment type="similarity">
    <text evidence="4 9 10">Belongs to the HisA/HisF family.</text>
</comment>
<dbReference type="InterPro" id="IPR006063">
    <property type="entry name" value="HisA_bact_arch"/>
</dbReference>
<dbReference type="NCBIfam" id="NF010112">
    <property type="entry name" value="PRK13585.1"/>
    <property type="match status" value="1"/>
</dbReference>
<keyword evidence="7 9" id="KW-0368">Histidine biosynthesis</keyword>
<reference evidence="12" key="1">
    <citation type="journal article" date="2021" name="PeerJ">
        <title>Extensive microbial diversity within the chicken gut microbiome revealed by metagenomics and culture.</title>
        <authorList>
            <person name="Gilroy R."/>
            <person name="Ravi A."/>
            <person name="Getino M."/>
            <person name="Pursley I."/>
            <person name="Horton D.L."/>
            <person name="Alikhan N.F."/>
            <person name="Baker D."/>
            <person name="Gharbi K."/>
            <person name="Hall N."/>
            <person name="Watson M."/>
            <person name="Adriaenssens E.M."/>
            <person name="Foster-Nyarko E."/>
            <person name="Jarju S."/>
            <person name="Secka A."/>
            <person name="Antonio M."/>
            <person name="Oren A."/>
            <person name="Chaudhuri R.R."/>
            <person name="La Ragione R."/>
            <person name="Hildebrand F."/>
            <person name="Pallen M.J."/>
        </authorList>
    </citation>
    <scope>NUCLEOTIDE SEQUENCE</scope>
    <source>
        <strain evidence="12">ChiHecec2B26-446</strain>
    </source>
</reference>
<dbReference type="InterPro" id="IPR011060">
    <property type="entry name" value="RibuloseP-bd_barrel"/>
</dbReference>
<keyword evidence="6 9" id="KW-0028">Amino-acid biosynthesis</keyword>
<dbReference type="NCBIfam" id="TIGR00007">
    <property type="entry name" value="1-(5-phosphoribosyl)-5-[(5-phosphoribosylamino)methylideneamino]imidazole-4-carboxamide isomerase"/>
    <property type="match status" value="1"/>
</dbReference>
<protein>
    <recommendedName>
        <fullName evidence="9 11">1-(5-phosphoribosyl)-5-[(5-phosphoribosylamino)methylideneamino] imidazole-4-carboxamide isomerase</fullName>
        <ecNumber evidence="9 11">5.3.1.16</ecNumber>
    </recommendedName>
    <alternativeName>
        <fullName evidence="9">Phosphoribosylformimino-5-aminoimidazole carboxamide ribotide isomerase</fullName>
    </alternativeName>
</protein>
<keyword evidence="8 9" id="KW-0413">Isomerase</keyword>
<dbReference type="HAMAP" id="MF_01014">
    <property type="entry name" value="HisA"/>
    <property type="match status" value="1"/>
</dbReference>
<dbReference type="SUPFAM" id="SSF51366">
    <property type="entry name" value="Ribulose-phoshate binding barrel"/>
    <property type="match status" value="1"/>
</dbReference>
<dbReference type="InterPro" id="IPR044524">
    <property type="entry name" value="Isoase_HisA-like"/>
</dbReference>
<evidence type="ECO:0000256" key="6">
    <source>
        <dbReference type="ARBA" id="ARBA00022605"/>
    </source>
</evidence>
<comment type="catalytic activity">
    <reaction evidence="1 9 11">
        <text>1-(5-phospho-beta-D-ribosyl)-5-[(5-phospho-beta-D-ribosylamino)methylideneamino]imidazole-4-carboxamide = 5-[(5-phospho-1-deoxy-D-ribulos-1-ylimino)methylamino]-1-(5-phospho-beta-D-ribosyl)imidazole-4-carboxamide</text>
        <dbReference type="Rhea" id="RHEA:15469"/>
        <dbReference type="ChEBI" id="CHEBI:58435"/>
        <dbReference type="ChEBI" id="CHEBI:58525"/>
        <dbReference type="EC" id="5.3.1.16"/>
    </reaction>
</comment>
<dbReference type="Proteomes" id="UP000886752">
    <property type="component" value="Unassembled WGS sequence"/>
</dbReference>
<feature type="active site" description="Proton acceptor" evidence="9">
    <location>
        <position position="8"/>
    </location>
</feature>
<dbReference type="EC" id="5.3.1.16" evidence="9 11"/>
<dbReference type="PANTHER" id="PTHR43090">
    <property type="entry name" value="1-(5-PHOSPHORIBOSYL)-5-[(5-PHOSPHORIBOSYLAMINO)METHYLIDENEAMINO] IMIDAZOLE-4-CARBOXAMIDE ISOMERASE"/>
    <property type="match status" value="1"/>
</dbReference>
<proteinExistence type="inferred from homology"/>
<comment type="subcellular location">
    <subcellularLocation>
        <location evidence="2 9 11">Cytoplasm</location>
    </subcellularLocation>
</comment>
<dbReference type="InterPro" id="IPR013785">
    <property type="entry name" value="Aldolase_TIM"/>
</dbReference>
<comment type="caution">
    <text evidence="12">The sequence shown here is derived from an EMBL/GenBank/DDBJ whole genome shotgun (WGS) entry which is preliminary data.</text>
</comment>